<evidence type="ECO:0000256" key="2">
    <source>
        <dbReference type="SAM" id="MobiDB-lite"/>
    </source>
</evidence>
<dbReference type="GeneID" id="80874689"/>
<dbReference type="InterPro" id="IPR039301">
    <property type="entry name" value="Sip5/DA2"/>
</dbReference>
<feature type="region of interest" description="Disordered" evidence="2">
    <location>
        <begin position="110"/>
        <end position="131"/>
    </location>
</feature>
<dbReference type="PANTHER" id="PTHR31315:SF1">
    <property type="entry name" value="PROTEIN SIP5"/>
    <property type="match status" value="1"/>
</dbReference>
<dbReference type="CDD" id="cd24139">
    <property type="entry name" value="SIP5-like"/>
    <property type="match status" value="1"/>
</dbReference>
<feature type="region of interest" description="Disordered" evidence="2">
    <location>
        <begin position="310"/>
        <end position="350"/>
    </location>
</feature>
<feature type="compositionally biased region" description="Polar residues" evidence="2">
    <location>
        <begin position="447"/>
        <end position="458"/>
    </location>
</feature>
<proteinExistence type="inferred from homology"/>
<name>A0AAF0AV02_9SCHI</name>
<comment type="similarity">
    <text evidence="1">Belongs to the SIP5 family.</text>
</comment>
<protein>
    <submittedName>
        <fullName evidence="3">Zf-C3HC4 type zinc finger</fullName>
    </submittedName>
</protein>
<reference evidence="3 4" key="1">
    <citation type="journal article" date="2023" name="G3 (Bethesda)">
        <title>A high-quality reference genome for the fission yeast Schizosaccharomyces osmophilus.</title>
        <authorList>
            <person name="Jia G.S."/>
            <person name="Zhang W.C."/>
            <person name="Liang Y."/>
            <person name="Liu X.H."/>
            <person name="Rhind N."/>
            <person name="Pidoux A."/>
            <person name="Brysch-Herzberg M."/>
            <person name="Du L.L."/>
        </authorList>
    </citation>
    <scope>NUCLEOTIDE SEQUENCE [LARGE SCALE GENOMIC DNA]</scope>
    <source>
        <strain evidence="3 4">CBS 15793</strain>
    </source>
</reference>
<dbReference type="GO" id="GO:0005737">
    <property type="term" value="C:cytoplasm"/>
    <property type="evidence" value="ECO:0007669"/>
    <property type="project" value="TreeGrafter"/>
</dbReference>
<dbReference type="RefSeq" id="XP_056035662.1">
    <property type="nucleotide sequence ID" value="XM_056180000.1"/>
</dbReference>
<feature type="compositionally biased region" description="Polar residues" evidence="2">
    <location>
        <begin position="330"/>
        <end position="346"/>
    </location>
</feature>
<dbReference type="KEGG" id="som:SOMG_01207"/>
<accession>A0AAF0AV02</accession>
<organism evidence="3 4">
    <name type="scientific">Schizosaccharomyces osmophilus</name>
    <dbReference type="NCBI Taxonomy" id="2545709"/>
    <lineage>
        <taxon>Eukaryota</taxon>
        <taxon>Fungi</taxon>
        <taxon>Dikarya</taxon>
        <taxon>Ascomycota</taxon>
        <taxon>Taphrinomycotina</taxon>
        <taxon>Schizosaccharomycetes</taxon>
        <taxon>Schizosaccharomycetales</taxon>
        <taxon>Schizosaccharomycetaceae</taxon>
        <taxon>Schizosaccharomyces</taxon>
    </lineage>
</organism>
<feature type="compositionally biased region" description="Low complexity" evidence="2">
    <location>
        <begin position="122"/>
        <end position="131"/>
    </location>
</feature>
<sequence length="553" mass="61927">MGNTIGKEKHDNEDEFVNDLVRLIDGGFLFPHGVYGSEPSYKVSIVRRLMLERQLMPFYKGLEEYSADWPPEKVAEVVEKALGSQKTMTLRSAIREAKFHTLGHSKSLKRDVKNRADRSVRSRSNSVSGNSHVITQDNHAHAISTIYANAFECPICFLYYPPNFNYTRCCAQPICSECFVEIRRPDPHLPTVHANDPMPNDFDLISEPVKCPYCMTDRFGVVYVPNPALSRFSFNAPSQLDPESHPLINELKKLYISGQGRPWVPNSNTKFAPDDPRVITTDLIHPDWQYKLQKTRRRAFRRAANSTLLNTHLLEPSPNGSHSDSVSSSDNTQHLRSPRVNSQRRTLSNRRHHYLANVEKLMMAEAIRQSLEDAQQATPASDAGVSSVEDGGPLYSASSNSNSATERDVYPSAREPITACNGSATPSSRSDRSHLQQTSETNDHIPQFSQQTEALPRSSLNTDLNTFARSDLEQQQDLEELIHSPVASTNPFLSESLNPVDSQDAHRGANFCSPTLSVSDDDVNSPNLAKNPYPSVYEHAITSNGYKRSHQYG</sequence>
<dbReference type="Proteomes" id="UP001212411">
    <property type="component" value="Chromosome 1"/>
</dbReference>
<evidence type="ECO:0000313" key="4">
    <source>
        <dbReference type="Proteomes" id="UP001212411"/>
    </source>
</evidence>
<evidence type="ECO:0000313" key="3">
    <source>
        <dbReference type="EMBL" id="WBW71419.1"/>
    </source>
</evidence>
<dbReference type="EMBL" id="CP115611">
    <property type="protein sequence ID" value="WBW71419.1"/>
    <property type="molecule type" value="Genomic_DNA"/>
</dbReference>
<gene>
    <name evidence="3" type="ORF">SOMG_01207</name>
</gene>
<feature type="region of interest" description="Disordered" evidence="2">
    <location>
        <begin position="372"/>
        <end position="458"/>
    </location>
</feature>
<feature type="compositionally biased region" description="Basic and acidic residues" evidence="2">
    <location>
        <begin position="110"/>
        <end position="120"/>
    </location>
</feature>
<dbReference type="PANTHER" id="PTHR31315">
    <property type="entry name" value="PROTEIN SIP5"/>
    <property type="match status" value="1"/>
</dbReference>
<feature type="compositionally biased region" description="Low complexity" evidence="2">
    <location>
        <begin position="317"/>
        <end position="329"/>
    </location>
</feature>
<dbReference type="AlphaFoldDB" id="A0AAF0AV02"/>
<evidence type="ECO:0000256" key="1">
    <source>
        <dbReference type="ARBA" id="ARBA00010402"/>
    </source>
</evidence>
<keyword evidence="4" id="KW-1185">Reference proteome</keyword>